<dbReference type="RefSeq" id="WP_153533165.1">
    <property type="nucleotide sequence ID" value="NZ_WEGH01000002.1"/>
</dbReference>
<dbReference type="InterPro" id="IPR036849">
    <property type="entry name" value="Enolase-like_C_sf"/>
</dbReference>
<keyword evidence="6" id="KW-1185">Reference proteome</keyword>
<evidence type="ECO:0000259" key="4">
    <source>
        <dbReference type="SMART" id="SM00922"/>
    </source>
</evidence>
<gene>
    <name evidence="5" type="primary">catB</name>
    <name evidence="5" type="ORF">ACRB68_31030</name>
</gene>
<dbReference type="InterPro" id="IPR013342">
    <property type="entry name" value="Mandelate_racemase_C"/>
</dbReference>
<dbReference type="SFLD" id="SFLDG00180">
    <property type="entry name" value="muconate_cycloisomerase"/>
    <property type="match status" value="1"/>
</dbReference>
<dbReference type="InterPro" id="IPR013341">
    <property type="entry name" value="Mandelate_racemase_N_dom"/>
</dbReference>
<dbReference type="PANTHER" id="PTHR48073:SF2">
    <property type="entry name" value="O-SUCCINYLBENZOATE SYNTHASE"/>
    <property type="match status" value="1"/>
</dbReference>
<comment type="caution">
    <text evidence="5">The sequence shown here is derived from an EMBL/GenBank/DDBJ whole genome shotgun (WGS) entry which is preliminary data.</text>
</comment>
<organism evidence="5 6">
    <name type="scientific">Actinomadura macrotermitis</name>
    <dbReference type="NCBI Taxonomy" id="2585200"/>
    <lineage>
        <taxon>Bacteria</taxon>
        <taxon>Bacillati</taxon>
        <taxon>Actinomycetota</taxon>
        <taxon>Actinomycetes</taxon>
        <taxon>Streptosporangiales</taxon>
        <taxon>Thermomonosporaceae</taxon>
        <taxon>Actinomadura</taxon>
    </lineage>
</organism>
<dbReference type="EMBL" id="WEGH01000002">
    <property type="protein sequence ID" value="MQY05040.1"/>
    <property type="molecule type" value="Genomic_DNA"/>
</dbReference>
<sequence length="365" mass="38998">MTGRIAEVRAVVRSLRMREHQVMGAGDLAGHTDNVFVRVRDEDGVCGYGEAATWALFAAETPSGIRDLVEELFAPLLIGRSALDLNACTGAIESAILANPAAKSSVEMALVDLAARRLGVPAMTLFGGPVRDSLGLSYSVSAQDRAAEADLVAARYAEGYRIFKLKTGVRPWREDLARLEALCGFADDISVRLDFNGTGTVPEIGMFLRAAAGLPLEFVEQPFAPGDTQALRWLRQAVPVAFCADESFRGTADLQRIVADGTFEVVSLKVGKLGGLRATAAAARTAATFGIRGYAGAFSETRLATSAALQLMVTLDPIVDGSDYYFSLVVLDEPVPDGGYTVKDGRLVPWTEPGFGVELAEEWFV</sequence>
<dbReference type="SFLD" id="SFLDS00001">
    <property type="entry name" value="Enolase"/>
    <property type="match status" value="1"/>
</dbReference>
<dbReference type="OrthoDB" id="9796450at2"/>
<dbReference type="SUPFAM" id="SSF51604">
    <property type="entry name" value="Enolase C-terminal domain-like"/>
    <property type="match status" value="1"/>
</dbReference>
<dbReference type="AlphaFoldDB" id="A0A7K0BV06"/>
<dbReference type="GO" id="GO:0046872">
    <property type="term" value="F:metal ion binding"/>
    <property type="evidence" value="ECO:0007669"/>
    <property type="project" value="UniProtKB-KW"/>
</dbReference>
<dbReference type="GO" id="GO:0018849">
    <property type="term" value="F:muconate cycloisomerase activity"/>
    <property type="evidence" value="ECO:0007669"/>
    <property type="project" value="UniProtKB-EC"/>
</dbReference>
<dbReference type="Pfam" id="PF13378">
    <property type="entry name" value="MR_MLE_C"/>
    <property type="match status" value="1"/>
</dbReference>
<feature type="domain" description="Mandelate racemase/muconate lactonizing enzyme C-terminal" evidence="4">
    <location>
        <begin position="147"/>
        <end position="241"/>
    </location>
</feature>
<dbReference type="InterPro" id="IPR029065">
    <property type="entry name" value="Enolase_C-like"/>
</dbReference>
<dbReference type="SUPFAM" id="SSF54826">
    <property type="entry name" value="Enolase N-terminal domain-like"/>
    <property type="match status" value="1"/>
</dbReference>
<dbReference type="Pfam" id="PF02746">
    <property type="entry name" value="MR_MLE_N"/>
    <property type="match status" value="1"/>
</dbReference>
<keyword evidence="3 5" id="KW-0413">Isomerase</keyword>
<name>A0A7K0BV06_9ACTN</name>
<dbReference type="PANTHER" id="PTHR48073">
    <property type="entry name" value="O-SUCCINYLBENZOATE SYNTHASE-RELATED"/>
    <property type="match status" value="1"/>
</dbReference>
<dbReference type="SMART" id="SM00922">
    <property type="entry name" value="MR_MLE"/>
    <property type="match status" value="1"/>
</dbReference>
<comment type="similarity">
    <text evidence="1">Belongs to the mandelate racemase/muconate lactonizing enzyme family.</text>
</comment>
<dbReference type="EC" id="5.5.1.1" evidence="5"/>
<evidence type="ECO:0000256" key="2">
    <source>
        <dbReference type="ARBA" id="ARBA00022723"/>
    </source>
</evidence>
<proteinExistence type="inferred from homology"/>
<dbReference type="InterPro" id="IPR029017">
    <property type="entry name" value="Enolase-like_N"/>
</dbReference>
<dbReference type="Gene3D" id="3.20.20.120">
    <property type="entry name" value="Enolase-like C-terminal domain"/>
    <property type="match status" value="1"/>
</dbReference>
<accession>A0A7K0BV06</accession>
<keyword evidence="2" id="KW-0479">Metal-binding</keyword>
<dbReference type="GO" id="GO:0016854">
    <property type="term" value="F:racemase and epimerase activity"/>
    <property type="evidence" value="ECO:0007669"/>
    <property type="project" value="UniProtKB-ARBA"/>
</dbReference>
<evidence type="ECO:0000256" key="3">
    <source>
        <dbReference type="ARBA" id="ARBA00023235"/>
    </source>
</evidence>
<dbReference type="Proteomes" id="UP000487268">
    <property type="component" value="Unassembled WGS sequence"/>
</dbReference>
<reference evidence="5 6" key="1">
    <citation type="submission" date="2019-10" db="EMBL/GenBank/DDBJ databases">
        <title>Actinomadura rubteroloni sp. nov. and Actinomadura macrotermitis sp. nov., isolated from the gut of fungus growing-termite Macrotermes natalensis.</title>
        <authorList>
            <person name="Benndorf R."/>
            <person name="Martin K."/>
            <person name="Kuefner M."/>
            <person name="De Beer W."/>
            <person name="Kaster A.-K."/>
            <person name="Vollmers J."/>
            <person name="Poulsen M."/>
            <person name="Beemelmanns C."/>
        </authorList>
    </citation>
    <scope>NUCLEOTIDE SEQUENCE [LARGE SCALE GENOMIC DNA]</scope>
    <source>
        <strain evidence="5 6">RB68</strain>
    </source>
</reference>
<evidence type="ECO:0000313" key="5">
    <source>
        <dbReference type="EMBL" id="MQY05040.1"/>
    </source>
</evidence>
<dbReference type="Gene3D" id="3.30.390.10">
    <property type="entry name" value="Enolase-like, N-terminal domain"/>
    <property type="match status" value="1"/>
</dbReference>
<evidence type="ECO:0000313" key="6">
    <source>
        <dbReference type="Proteomes" id="UP000487268"/>
    </source>
</evidence>
<protein>
    <submittedName>
        <fullName evidence="5">Muconate cycloisomerase 1</fullName>
        <ecNumber evidence="5">5.5.1.1</ecNumber>
    </submittedName>
</protein>
<evidence type="ECO:0000256" key="1">
    <source>
        <dbReference type="ARBA" id="ARBA00008031"/>
    </source>
</evidence>